<dbReference type="GO" id="GO:0032580">
    <property type="term" value="C:Golgi cisterna membrane"/>
    <property type="evidence" value="ECO:0007669"/>
    <property type="project" value="UniProtKB-SubCell"/>
</dbReference>
<dbReference type="FunFam" id="3.40.50.11660:FF:000004">
    <property type="entry name" value="Glycoprotein 3-alpha-L-fucosyltransferase A"/>
    <property type="match status" value="1"/>
</dbReference>
<dbReference type="AlphaFoldDB" id="A0A9Q0YBW2"/>
<keyword evidence="7" id="KW-0735">Signal-anchor</keyword>
<keyword evidence="9 11" id="KW-0472">Membrane</keyword>
<keyword evidence="4 11" id="KW-0328">Glycosyltransferase</keyword>
<dbReference type="GO" id="GO:0046920">
    <property type="term" value="F:alpha-(1-&gt;3)-fucosyltransferase activity"/>
    <property type="evidence" value="ECO:0007669"/>
    <property type="project" value="TreeGrafter"/>
</dbReference>
<comment type="similarity">
    <text evidence="3 11">Belongs to the glycosyltransferase 10 family.</text>
</comment>
<dbReference type="InterPro" id="IPR038577">
    <property type="entry name" value="GT10-like_C_sf"/>
</dbReference>
<reference evidence="14" key="1">
    <citation type="submission" date="2021-10" db="EMBL/GenBank/DDBJ databases">
        <title>Tropical sea cucumber genome reveals ecological adaptation and Cuvierian tubules defense mechanism.</title>
        <authorList>
            <person name="Chen T."/>
        </authorList>
    </citation>
    <scope>NUCLEOTIDE SEQUENCE</scope>
    <source>
        <strain evidence="14">Nanhai2018</strain>
        <tissue evidence="14">Muscle</tissue>
    </source>
</reference>
<name>A0A9Q0YBW2_HOLLE</name>
<accession>A0A9Q0YBW2</accession>
<evidence type="ECO:0000256" key="10">
    <source>
        <dbReference type="ARBA" id="ARBA00023180"/>
    </source>
</evidence>
<dbReference type="PANTHER" id="PTHR11929:SF145">
    <property type="entry name" value="ALPHA-(1,3)-FUCOSYLTRANSFERASE FUT-1"/>
    <property type="match status" value="1"/>
</dbReference>
<evidence type="ECO:0000256" key="4">
    <source>
        <dbReference type="ARBA" id="ARBA00022676"/>
    </source>
</evidence>
<comment type="pathway">
    <text evidence="2">Protein modification; protein glycosylation.</text>
</comment>
<keyword evidence="5 11" id="KW-0808">Transferase</keyword>
<evidence type="ECO:0000256" key="5">
    <source>
        <dbReference type="ARBA" id="ARBA00022679"/>
    </source>
</evidence>
<feature type="transmembrane region" description="Helical" evidence="11">
    <location>
        <begin position="12"/>
        <end position="32"/>
    </location>
</feature>
<evidence type="ECO:0000313" key="14">
    <source>
        <dbReference type="EMBL" id="KAJ8019943.1"/>
    </source>
</evidence>
<dbReference type="EMBL" id="JAIZAY010000023">
    <property type="protein sequence ID" value="KAJ8019943.1"/>
    <property type="molecule type" value="Genomic_DNA"/>
</dbReference>
<evidence type="ECO:0000259" key="13">
    <source>
        <dbReference type="Pfam" id="PF17039"/>
    </source>
</evidence>
<evidence type="ECO:0000256" key="11">
    <source>
        <dbReference type="RuleBase" id="RU003832"/>
    </source>
</evidence>
<dbReference type="SUPFAM" id="SSF53756">
    <property type="entry name" value="UDP-Glycosyltransferase/glycogen phosphorylase"/>
    <property type="match status" value="1"/>
</dbReference>
<dbReference type="InterPro" id="IPR055270">
    <property type="entry name" value="Glyco_tran_10_C"/>
</dbReference>
<comment type="subcellular location">
    <subcellularLocation>
        <location evidence="11">Golgi apparatus</location>
        <location evidence="11">Golgi stack membrane</location>
        <topology evidence="11">Single-pass type II membrane protein</topology>
    </subcellularLocation>
    <subcellularLocation>
        <location evidence="1">Membrane</location>
        <topology evidence="1">Single-pass membrane protein</topology>
    </subcellularLocation>
</comment>
<organism evidence="14 15">
    <name type="scientific">Holothuria leucospilota</name>
    <name type="common">Black long sea cucumber</name>
    <name type="synonym">Mertensiothuria leucospilota</name>
    <dbReference type="NCBI Taxonomy" id="206669"/>
    <lineage>
        <taxon>Eukaryota</taxon>
        <taxon>Metazoa</taxon>
        <taxon>Echinodermata</taxon>
        <taxon>Eleutherozoa</taxon>
        <taxon>Echinozoa</taxon>
        <taxon>Holothuroidea</taxon>
        <taxon>Aspidochirotacea</taxon>
        <taxon>Aspidochirotida</taxon>
        <taxon>Holothuriidae</taxon>
        <taxon>Holothuria</taxon>
    </lineage>
</organism>
<keyword evidence="15" id="KW-1185">Reference proteome</keyword>
<keyword evidence="10" id="KW-0325">Glycoprotein</keyword>
<keyword evidence="6 11" id="KW-0812">Transmembrane</keyword>
<keyword evidence="11" id="KW-0333">Golgi apparatus</keyword>
<dbReference type="Pfam" id="PF00852">
    <property type="entry name" value="Glyco_transf_10"/>
    <property type="match status" value="1"/>
</dbReference>
<protein>
    <recommendedName>
        <fullName evidence="11">Fucosyltransferase</fullName>
        <ecNumber evidence="11">2.4.1.-</ecNumber>
    </recommendedName>
</protein>
<dbReference type="PANTHER" id="PTHR11929">
    <property type="entry name" value="ALPHA- 1,3 -FUCOSYLTRANSFERASE"/>
    <property type="match status" value="1"/>
</dbReference>
<evidence type="ECO:0000256" key="7">
    <source>
        <dbReference type="ARBA" id="ARBA00022968"/>
    </source>
</evidence>
<dbReference type="OrthoDB" id="427096at2759"/>
<feature type="domain" description="Fucosyltransferase N-terminal" evidence="13">
    <location>
        <begin position="145"/>
        <end position="235"/>
    </location>
</feature>
<proteinExistence type="inferred from homology"/>
<evidence type="ECO:0000256" key="8">
    <source>
        <dbReference type="ARBA" id="ARBA00022989"/>
    </source>
</evidence>
<sequence length="475" mass="55609">MSYPLPGRRLSICFVTTILLLVINVVTVFQNITKFSRRTHSITIMDSSVFKERATSNYSKFQFSSKSQQLQINGISPPAKTNKFVYNERSDSNAFLLKNNQSKLPVRVAFFEGFRGDNWIFDRYFKPFTSEVRCACSQDRDDVVIKQMVSKRYEIKSFDIVVFPYDVTVLRGDKLFWARLHEIREQERPHQKWIYATRESPFKLRRTIIPRPFTKKSFHWSLTYRTISDFPSPYGYYQLYETQPNRTRTKNWAMGKSGLIAWMSSNNHTSWYRQNFVGRLNDLTKIDIYGKNGVQCGRSSEECESKIKTYKFYLALENSCCKEYISEKFWRTLTWNCVPIVVGPSKEDYKRMAPPHSFIHADDYDSMEDLVDFVHKVDANDTLYNTFFQWKDTGYVVNSFPDAGSDTKNVPDEPPDQLFYSCAKVCAMAKKYRLEKNKASLDESLSYFDPGSHGWDGSCHDCGTKSWIKKFQKDN</sequence>
<dbReference type="InterPro" id="IPR031481">
    <property type="entry name" value="Glyco_tran_10_N"/>
</dbReference>
<evidence type="ECO:0000256" key="3">
    <source>
        <dbReference type="ARBA" id="ARBA00008919"/>
    </source>
</evidence>
<evidence type="ECO:0000256" key="2">
    <source>
        <dbReference type="ARBA" id="ARBA00004922"/>
    </source>
</evidence>
<feature type="domain" description="Fucosyltransferase C-terminal" evidence="12">
    <location>
        <begin position="255"/>
        <end position="398"/>
    </location>
</feature>
<keyword evidence="8 11" id="KW-1133">Transmembrane helix</keyword>
<dbReference type="Proteomes" id="UP001152320">
    <property type="component" value="Chromosome 23"/>
</dbReference>
<dbReference type="Gene3D" id="3.40.50.11660">
    <property type="entry name" value="Glycosyl transferase family 10, C-terminal domain"/>
    <property type="match status" value="1"/>
</dbReference>
<gene>
    <name evidence="14" type="ORF">HOLleu_41732</name>
</gene>
<dbReference type="Pfam" id="PF17039">
    <property type="entry name" value="Glyco_tran_10_N"/>
    <property type="match status" value="1"/>
</dbReference>
<evidence type="ECO:0000256" key="9">
    <source>
        <dbReference type="ARBA" id="ARBA00023136"/>
    </source>
</evidence>
<comment type="caution">
    <text evidence="14">The sequence shown here is derived from an EMBL/GenBank/DDBJ whole genome shotgun (WGS) entry which is preliminary data.</text>
</comment>
<evidence type="ECO:0000259" key="12">
    <source>
        <dbReference type="Pfam" id="PF00852"/>
    </source>
</evidence>
<dbReference type="EC" id="2.4.1.-" evidence="11"/>
<evidence type="ECO:0000256" key="6">
    <source>
        <dbReference type="ARBA" id="ARBA00022692"/>
    </source>
</evidence>
<evidence type="ECO:0000256" key="1">
    <source>
        <dbReference type="ARBA" id="ARBA00004167"/>
    </source>
</evidence>
<evidence type="ECO:0000313" key="15">
    <source>
        <dbReference type="Proteomes" id="UP001152320"/>
    </source>
</evidence>
<dbReference type="InterPro" id="IPR001503">
    <property type="entry name" value="Glyco_trans_10"/>
</dbReference>